<feature type="transmembrane region" description="Helical" evidence="1">
    <location>
        <begin position="495"/>
        <end position="518"/>
    </location>
</feature>
<dbReference type="Gene3D" id="3.30.2090.10">
    <property type="entry name" value="Multidrug efflux transporter AcrB TolC docking domain, DN and DC subdomains"/>
    <property type="match status" value="1"/>
</dbReference>
<dbReference type="SUPFAM" id="SSF82714">
    <property type="entry name" value="Multidrug efflux transporter AcrB TolC docking domain, DN and DC subdomains"/>
    <property type="match status" value="1"/>
</dbReference>
<dbReference type="SUPFAM" id="SSF82866">
    <property type="entry name" value="Multidrug efflux transporter AcrB transmembrane domain"/>
    <property type="match status" value="1"/>
</dbReference>
<protein>
    <submittedName>
        <fullName evidence="2">Nickel and cobalt resistance protein CnrA</fullName>
    </submittedName>
</protein>
<sequence length="536" mass="58749">MLLLLAVLQLPVGSEYFPLDRRDQFYVTVTLPETATVSQTNVIVAQVEDTLKKLSSSSDEQGNPIERLRAMRSMTAFGAARWSLSVTPLPPASNTSEILIRTTSSEWTESMIRDLRRAVDEGDSERGIRPIAGARVTTKRVQMGPPAKPVELRVSGDGFANVSQLRRIADEVKLMLRDEPGTWDISDSWGIDSFQLDVEIDAEKANLSGVSNAKVADTLSAYYSGLKLTDFREGDHVVPVYFRLRPEDRVDLQSMDAAYVEGTNGKLPLNSVAKIVPSWQPGKIERRDQNRTVKVFAEVEDGVSGNDVVLRVWNSDRMARLRDSLPLGYKIEIGGALEESQDAASRMMISFGISFLAIILILVIQYNGWSKTLVILMTLPLAVIGAWFGLWLTDNPLGFMPQLGLLSLFGIVLNTGIIFIEFADILITQKSVVAARSESADGPIVGLTRQEFRECLVAAGKQRMLPIFLTTATTVGGLFPLALGGGPLWEGMAWLMIYGLLVATLLTLYIVPALYAIIVETFGVKPIETPIAAAPS</sequence>
<name>A0A5C6AXS5_9BACT</name>
<feature type="transmembrane region" description="Helical" evidence="1">
    <location>
        <begin position="467"/>
        <end position="489"/>
    </location>
</feature>
<evidence type="ECO:0000313" key="2">
    <source>
        <dbReference type="EMBL" id="TWU02934.1"/>
    </source>
</evidence>
<dbReference type="Pfam" id="PF00873">
    <property type="entry name" value="ACR_tran"/>
    <property type="match status" value="1"/>
</dbReference>
<accession>A0A5C6AXS5</accession>
<comment type="caution">
    <text evidence="2">The sequence shown here is derived from an EMBL/GenBank/DDBJ whole genome shotgun (WGS) entry which is preliminary data.</text>
</comment>
<dbReference type="Proteomes" id="UP000320176">
    <property type="component" value="Unassembled WGS sequence"/>
</dbReference>
<dbReference type="PANTHER" id="PTHR32063">
    <property type="match status" value="1"/>
</dbReference>
<keyword evidence="3" id="KW-1185">Reference proteome</keyword>
<feature type="transmembrane region" description="Helical" evidence="1">
    <location>
        <begin position="405"/>
        <end position="427"/>
    </location>
</feature>
<dbReference type="InterPro" id="IPR027463">
    <property type="entry name" value="AcrB_DN_DC_subdom"/>
</dbReference>
<organism evidence="2 3">
    <name type="scientific">Stieleria varia</name>
    <dbReference type="NCBI Taxonomy" id="2528005"/>
    <lineage>
        <taxon>Bacteria</taxon>
        <taxon>Pseudomonadati</taxon>
        <taxon>Planctomycetota</taxon>
        <taxon>Planctomycetia</taxon>
        <taxon>Pirellulales</taxon>
        <taxon>Pirellulaceae</taxon>
        <taxon>Stieleria</taxon>
    </lineage>
</organism>
<dbReference type="InterPro" id="IPR001036">
    <property type="entry name" value="Acrflvin-R"/>
</dbReference>
<dbReference type="Gene3D" id="3.30.70.1430">
    <property type="entry name" value="Multidrug efflux transporter AcrB pore domain"/>
    <property type="match status" value="1"/>
</dbReference>
<dbReference type="EMBL" id="SJPN01000004">
    <property type="protein sequence ID" value="TWU02934.1"/>
    <property type="molecule type" value="Genomic_DNA"/>
</dbReference>
<dbReference type="GO" id="GO:0042910">
    <property type="term" value="F:xenobiotic transmembrane transporter activity"/>
    <property type="evidence" value="ECO:0007669"/>
    <property type="project" value="TreeGrafter"/>
</dbReference>
<keyword evidence="1" id="KW-0812">Transmembrane</keyword>
<reference evidence="2 3" key="1">
    <citation type="submission" date="2019-02" db="EMBL/GenBank/DDBJ databases">
        <title>Deep-cultivation of Planctomycetes and their phenomic and genomic characterization uncovers novel biology.</title>
        <authorList>
            <person name="Wiegand S."/>
            <person name="Jogler M."/>
            <person name="Boedeker C."/>
            <person name="Pinto D."/>
            <person name="Vollmers J."/>
            <person name="Rivas-Marin E."/>
            <person name="Kohn T."/>
            <person name="Peeters S.H."/>
            <person name="Heuer A."/>
            <person name="Rast P."/>
            <person name="Oberbeckmann S."/>
            <person name="Bunk B."/>
            <person name="Jeske O."/>
            <person name="Meyerdierks A."/>
            <person name="Storesund J.E."/>
            <person name="Kallscheuer N."/>
            <person name="Luecker S."/>
            <person name="Lage O.M."/>
            <person name="Pohl T."/>
            <person name="Merkel B.J."/>
            <person name="Hornburger P."/>
            <person name="Mueller R.-W."/>
            <person name="Bruemmer F."/>
            <person name="Labrenz M."/>
            <person name="Spormann A.M."/>
            <person name="Op Den Camp H."/>
            <person name="Overmann J."/>
            <person name="Amann R."/>
            <person name="Jetten M.S.M."/>
            <person name="Mascher T."/>
            <person name="Medema M.H."/>
            <person name="Devos D.P."/>
            <person name="Kaster A.-K."/>
            <person name="Ovreas L."/>
            <person name="Rohde M."/>
            <person name="Galperin M.Y."/>
            <person name="Jogler C."/>
        </authorList>
    </citation>
    <scope>NUCLEOTIDE SEQUENCE [LARGE SCALE GENOMIC DNA]</scope>
    <source>
        <strain evidence="2 3">Pla52n</strain>
    </source>
</reference>
<feature type="transmembrane region" description="Helical" evidence="1">
    <location>
        <begin position="373"/>
        <end position="393"/>
    </location>
</feature>
<dbReference type="Gene3D" id="3.30.70.1440">
    <property type="entry name" value="Multidrug efflux transporter AcrB pore domain"/>
    <property type="match status" value="1"/>
</dbReference>
<feature type="transmembrane region" description="Helical" evidence="1">
    <location>
        <begin position="347"/>
        <end position="366"/>
    </location>
</feature>
<evidence type="ECO:0000313" key="3">
    <source>
        <dbReference type="Proteomes" id="UP000320176"/>
    </source>
</evidence>
<dbReference type="AlphaFoldDB" id="A0A5C6AXS5"/>
<keyword evidence="1" id="KW-0472">Membrane</keyword>
<dbReference type="PANTHER" id="PTHR32063:SF18">
    <property type="entry name" value="CATION EFFLUX SYSTEM PROTEIN"/>
    <property type="match status" value="1"/>
</dbReference>
<keyword evidence="1" id="KW-1133">Transmembrane helix</keyword>
<dbReference type="GO" id="GO:0005886">
    <property type="term" value="C:plasma membrane"/>
    <property type="evidence" value="ECO:0007669"/>
    <property type="project" value="TreeGrafter"/>
</dbReference>
<evidence type="ECO:0000256" key="1">
    <source>
        <dbReference type="SAM" id="Phobius"/>
    </source>
</evidence>
<dbReference type="Gene3D" id="1.20.1640.10">
    <property type="entry name" value="Multidrug efflux transporter AcrB transmembrane domain"/>
    <property type="match status" value="1"/>
</dbReference>
<gene>
    <name evidence="2" type="primary">cnrA_2</name>
    <name evidence="2" type="ORF">Pla52n_40220</name>
</gene>
<proteinExistence type="predicted"/>